<feature type="region of interest" description="Disordered" evidence="1">
    <location>
        <begin position="1"/>
        <end position="40"/>
    </location>
</feature>
<name>A0A5C4QL29_9ACTN</name>
<comment type="caution">
    <text evidence="2">The sequence shown here is derived from an EMBL/GenBank/DDBJ whole genome shotgun (WGS) entry which is preliminary data.</text>
</comment>
<accession>A0A5C4QL29</accession>
<dbReference type="EMBL" id="VDFY01000179">
    <property type="protein sequence ID" value="TNH26929.1"/>
    <property type="molecule type" value="Genomic_DNA"/>
</dbReference>
<evidence type="ECO:0000313" key="2">
    <source>
        <dbReference type="EMBL" id="TNH26929.1"/>
    </source>
</evidence>
<dbReference type="InterPro" id="IPR026337">
    <property type="entry name" value="AKG_HExxH"/>
</dbReference>
<sequence length="484" mass="52333">MARRQRLRQPFGVLRRPVPAHRPHPPHPAPGRDGTAGGVPVTPAGHRLPRAVLDALATGGGGPTAVEVLRSAQHSKNLLLIRALVVLTHRVDHPDRAAVEAAYRLVGGLDRGERQAAWGHPPVAAWAFGTASLLSRGEHAAAYPGLLAAVAAAAAVRARADADLDVPLDPATPGRLDLPGLGTLRVDPTAARARVRCAGGRAEVRCAGERIEIGYDHTPDHRWRPYPELRAARGGLTLRLLLDTGTWRHVPVALGVGAHPFADSVRDPGRWQHRLRGAWRLLADEHRAVAEEVSVALRTLVPLSPPRAGVRSGTFHHGFGAVAMSLPPDSRSAAVTLAHEIQHLKLAALTDLFPLVEPGPDESFYAPWRPDPRPLEGLLHGAYAHLGVAGFWRRQRLVERDPAARQHAEVEFVRWTRAVGETLRVLAAQPRLTAVGRRLVDGMTPVLDRWAREPVEPDAAADAGRLLAAHRAHWDRERAGARPA</sequence>
<dbReference type="OrthoDB" id="796761at2"/>
<dbReference type="NCBIfam" id="TIGR04267">
    <property type="entry name" value="mod_HExxH"/>
    <property type="match status" value="1"/>
</dbReference>
<evidence type="ECO:0000256" key="1">
    <source>
        <dbReference type="SAM" id="MobiDB-lite"/>
    </source>
</evidence>
<reference evidence="2 3" key="1">
    <citation type="submission" date="2019-06" db="EMBL/GenBank/DDBJ databases">
        <title>Micromonospora ordensis sp. nov., isolated from deep marine sediment.</title>
        <authorList>
            <person name="Veyisoglu A."/>
            <person name="Carro L."/>
            <person name="Klenk H.-P."/>
            <person name="Sahin N."/>
        </authorList>
    </citation>
    <scope>NUCLEOTIDE SEQUENCE [LARGE SCALE GENOMIC DNA]</scope>
    <source>
        <strain evidence="2 3">S2509</strain>
    </source>
</reference>
<proteinExistence type="predicted"/>
<protein>
    <submittedName>
        <fullName evidence="2">HEXXH motif domain-containing protein</fullName>
    </submittedName>
</protein>
<evidence type="ECO:0000313" key="3">
    <source>
        <dbReference type="Proteomes" id="UP000306145"/>
    </source>
</evidence>
<gene>
    <name evidence="2" type="ORF">FHG89_19650</name>
</gene>
<organism evidence="2 3">
    <name type="scientific">Micromonospora orduensis</name>
    <dbReference type="NCBI Taxonomy" id="1420891"/>
    <lineage>
        <taxon>Bacteria</taxon>
        <taxon>Bacillati</taxon>
        <taxon>Actinomycetota</taxon>
        <taxon>Actinomycetes</taxon>
        <taxon>Micromonosporales</taxon>
        <taxon>Micromonosporaceae</taxon>
        <taxon>Micromonospora</taxon>
    </lineage>
</organism>
<dbReference type="AlphaFoldDB" id="A0A5C4QL29"/>
<dbReference type="Proteomes" id="UP000306145">
    <property type="component" value="Unassembled WGS sequence"/>
</dbReference>
<keyword evidence="3" id="KW-1185">Reference proteome</keyword>